<dbReference type="KEGG" id="dru:Desru_1069"/>
<evidence type="ECO:0000313" key="1">
    <source>
        <dbReference type="EMBL" id="AEG59344.1"/>
    </source>
</evidence>
<dbReference type="EMBL" id="CP002780">
    <property type="protein sequence ID" value="AEG59344.1"/>
    <property type="molecule type" value="Genomic_DNA"/>
</dbReference>
<dbReference type="STRING" id="696281.Desru_1069"/>
<reference evidence="2" key="1">
    <citation type="submission" date="2011-05" db="EMBL/GenBank/DDBJ databases">
        <title>Complete sequence of Desulfotomaculum ruminis DSM 2154.</title>
        <authorList>
            <person name="Lucas S."/>
            <person name="Copeland A."/>
            <person name="Lapidus A."/>
            <person name="Cheng J.-F."/>
            <person name="Goodwin L."/>
            <person name="Pitluck S."/>
            <person name="Lu M."/>
            <person name="Detter J.C."/>
            <person name="Han C."/>
            <person name="Tapia R."/>
            <person name="Land M."/>
            <person name="Hauser L."/>
            <person name="Kyrpides N."/>
            <person name="Ivanova N."/>
            <person name="Mikhailova N."/>
            <person name="Pagani I."/>
            <person name="Stams A.J.M."/>
            <person name="Plugge C.M."/>
            <person name="Muyzer G."/>
            <person name="Kuever J."/>
            <person name="Parshina S.N."/>
            <person name="Ivanova A.E."/>
            <person name="Nazina T.N."/>
            <person name="Brambilla E."/>
            <person name="Spring S."/>
            <person name="Klenk H.-P."/>
            <person name="Woyke T."/>
        </authorList>
    </citation>
    <scope>NUCLEOTIDE SEQUENCE [LARGE SCALE GENOMIC DNA]</scope>
    <source>
        <strain evidence="2">ATCC 23193 / DSM 2154 / NCIB 8452 / DL</strain>
    </source>
</reference>
<protein>
    <submittedName>
        <fullName evidence="1">Phage regulatory protein, Rha family</fullName>
    </submittedName>
</protein>
<evidence type="ECO:0000313" key="2">
    <source>
        <dbReference type="Proteomes" id="UP000009234"/>
    </source>
</evidence>
<gene>
    <name evidence="1" type="ordered locus">Desru_1069</name>
</gene>
<dbReference type="RefSeq" id="WP_013841115.1">
    <property type="nucleotide sequence ID" value="NC_015589.1"/>
</dbReference>
<dbReference type="InterPro" id="IPR014054">
    <property type="entry name" value="Phage_regulatory_Rha"/>
</dbReference>
<dbReference type="OrthoDB" id="9812611at2"/>
<reference evidence="1 2" key="2">
    <citation type="journal article" date="2012" name="Stand. Genomic Sci.">
        <title>Complete genome sequence of the sulfate-reducing firmicute Desulfotomaculum ruminis type strain (DL(T)).</title>
        <authorList>
            <person name="Spring S."/>
            <person name="Visser M."/>
            <person name="Lu M."/>
            <person name="Copeland A."/>
            <person name="Lapidus A."/>
            <person name="Lucas S."/>
            <person name="Cheng J.F."/>
            <person name="Han C."/>
            <person name="Tapia R."/>
            <person name="Goodwin L.A."/>
            <person name="Pitluck S."/>
            <person name="Ivanova N."/>
            <person name="Land M."/>
            <person name="Hauser L."/>
            <person name="Larimer F."/>
            <person name="Rohde M."/>
            <person name="Goker M."/>
            <person name="Detter J.C."/>
            <person name="Kyrpides N.C."/>
            <person name="Woyke T."/>
            <person name="Schaap P.J."/>
            <person name="Plugge C.M."/>
            <person name="Muyzer G."/>
            <person name="Kuever J."/>
            <person name="Pereira I.A."/>
            <person name="Parshina S.N."/>
            <person name="Bernier-Latmani R."/>
            <person name="Stams A.J."/>
            <person name="Klenk H.P."/>
        </authorList>
    </citation>
    <scope>NUCLEOTIDE SEQUENCE [LARGE SCALE GENOMIC DNA]</scope>
    <source>
        <strain evidence="2">ATCC 23193 / DSM 2154 / NCIB 8452 / DL</strain>
    </source>
</reference>
<organism evidence="1 2">
    <name type="scientific">Desulforamulus ruminis (strain ATCC 23193 / DSM 2154 / NCIMB 8452 / DL)</name>
    <name type="common">Desulfotomaculum ruminis</name>
    <dbReference type="NCBI Taxonomy" id="696281"/>
    <lineage>
        <taxon>Bacteria</taxon>
        <taxon>Bacillati</taxon>
        <taxon>Bacillota</taxon>
        <taxon>Clostridia</taxon>
        <taxon>Eubacteriales</taxon>
        <taxon>Peptococcaceae</taxon>
        <taxon>Desulforamulus</taxon>
    </lineage>
</organism>
<dbReference type="AlphaFoldDB" id="F6DM02"/>
<dbReference type="Proteomes" id="UP000009234">
    <property type="component" value="Chromosome"/>
</dbReference>
<dbReference type="eggNOG" id="COG3646">
    <property type="taxonomic scope" value="Bacteria"/>
</dbReference>
<dbReference type="HOGENOM" id="CLU_046670_9_0_9"/>
<name>F6DM02_DESRL</name>
<proteinExistence type="predicted"/>
<dbReference type="Pfam" id="PF09669">
    <property type="entry name" value="Phage_pRha"/>
    <property type="match status" value="1"/>
</dbReference>
<sequence length="223" mass="25945">MSKLILNPEFNLYERNGQAFCSSRQVAESFNKRHDHVLRDISNSLSVFKEIGDPKFGETNFMFTTYKDSQNKRQPEVLMTRDGFSYIAMGFNGKKAARFKITYIKRFNDMEAFIKSLLATKMEFPAFTDAIMAAHEEPKHYHFSNEINMIYRIVLGVDAKKFREENGIEKGAVIKPYLSLEQIKAIETLQRVDIGLIVAISDFQQRKETLAGYFERIKRKWIA</sequence>
<keyword evidence="2" id="KW-1185">Reference proteome</keyword>
<dbReference type="NCBIfam" id="TIGR02681">
    <property type="entry name" value="phage_pRha"/>
    <property type="match status" value="1"/>
</dbReference>
<accession>F6DM02</accession>